<keyword evidence="1" id="KW-0812">Transmembrane</keyword>
<evidence type="ECO:0000259" key="3">
    <source>
        <dbReference type="Pfam" id="PF16344"/>
    </source>
</evidence>
<dbReference type="Gene3D" id="2.60.120.1440">
    <property type="match status" value="1"/>
</dbReference>
<organism evidence="4 5">
    <name type="scientific">Pedobacter hiemivivus</name>
    <dbReference type="NCBI Taxonomy" id="2530454"/>
    <lineage>
        <taxon>Bacteria</taxon>
        <taxon>Pseudomonadati</taxon>
        <taxon>Bacteroidota</taxon>
        <taxon>Sphingobacteriia</taxon>
        <taxon>Sphingobacteriales</taxon>
        <taxon>Sphingobacteriaceae</taxon>
        <taxon>Pedobacter</taxon>
    </lineage>
</organism>
<dbReference type="RefSeq" id="WP_131610925.1">
    <property type="nucleotide sequence ID" value="NZ_SJSM01000016.1"/>
</dbReference>
<dbReference type="AlphaFoldDB" id="A0A4R0MV15"/>
<comment type="caution">
    <text evidence="4">The sequence shown here is derived from an EMBL/GenBank/DDBJ whole genome shotgun (WGS) entry which is preliminary data.</text>
</comment>
<accession>A0A4R0MV15</accession>
<keyword evidence="5" id="KW-1185">Reference proteome</keyword>
<gene>
    <name evidence="4" type="ORF">EZ444_19990</name>
</gene>
<evidence type="ECO:0000313" key="4">
    <source>
        <dbReference type="EMBL" id="TCC90998.1"/>
    </source>
</evidence>
<dbReference type="OrthoDB" id="1099963at2"/>
<dbReference type="InterPro" id="IPR012373">
    <property type="entry name" value="Ferrdict_sens_TM"/>
</dbReference>
<dbReference type="InterPro" id="IPR006860">
    <property type="entry name" value="FecR"/>
</dbReference>
<dbReference type="Gene3D" id="3.55.50.30">
    <property type="match status" value="1"/>
</dbReference>
<evidence type="ECO:0000259" key="2">
    <source>
        <dbReference type="Pfam" id="PF04773"/>
    </source>
</evidence>
<feature type="domain" description="Protein FecR C-terminal" evidence="3">
    <location>
        <begin position="328"/>
        <end position="396"/>
    </location>
</feature>
<dbReference type="EMBL" id="SJSM01000016">
    <property type="protein sequence ID" value="TCC90998.1"/>
    <property type="molecule type" value="Genomic_DNA"/>
</dbReference>
<dbReference type="PANTHER" id="PTHR30273:SF2">
    <property type="entry name" value="PROTEIN FECR"/>
    <property type="match status" value="1"/>
</dbReference>
<keyword evidence="1" id="KW-0472">Membrane</keyword>
<dbReference type="Pfam" id="PF16344">
    <property type="entry name" value="FecR_C"/>
    <property type="match status" value="1"/>
</dbReference>
<dbReference type="PANTHER" id="PTHR30273">
    <property type="entry name" value="PERIPLASMIC SIGNAL SENSOR AND SIGMA FACTOR ACTIVATOR FECR-RELATED"/>
    <property type="match status" value="1"/>
</dbReference>
<protein>
    <submittedName>
        <fullName evidence="4">DUF4974 domain-containing protein</fullName>
    </submittedName>
</protein>
<dbReference type="Pfam" id="PF04773">
    <property type="entry name" value="FecR"/>
    <property type="match status" value="1"/>
</dbReference>
<dbReference type="Proteomes" id="UP000291117">
    <property type="component" value="Unassembled WGS sequence"/>
</dbReference>
<feature type="domain" description="FecR protein" evidence="2">
    <location>
        <begin position="183"/>
        <end position="279"/>
    </location>
</feature>
<sequence>MGTNKGNNEQHILDVIERSRRNEASAQDLQELDQWYDSFQGSPLYTDGMSVNEEEEAMQMLLNRIHEVIEPELKPILRYRPWYARKWVVAVAASMLLISGMAVLFYLRTDQTDFSNSISSASNILPGTNSATLTLANGKKIKLSESANGDLAKEAGVLIVKTADGKLVYQAQNSAAETGQVNTISTAIGETYQVRFSDGTAVWLNAASTLKFPAKFSKLSARIVELNGEAYFEVSKDKAHPFIVKSRDQQVKVLGTHFNINSYADEQNIATTLLEGAVQVSLSNPMKINTSLKSVLLKPGQQSLLSGTSLSIAQVQADDVIAWKNGNFMFNNESMEIVMRKLSRWYNIEVKYADPSVKQIKFFGTVSRFSNVAKVLEMIALTNEVKFEVKGKEITVLRN</sequence>
<keyword evidence="1" id="KW-1133">Transmembrane helix</keyword>
<evidence type="ECO:0000313" key="5">
    <source>
        <dbReference type="Proteomes" id="UP000291117"/>
    </source>
</evidence>
<dbReference type="FunFam" id="2.60.120.1440:FF:000001">
    <property type="entry name" value="Putative anti-sigma factor"/>
    <property type="match status" value="1"/>
</dbReference>
<dbReference type="GO" id="GO:0016989">
    <property type="term" value="F:sigma factor antagonist activity"/>
    <property type="evidence" value="ECO:0007669"/>
    <property type="project" value="TreeGrafter"/>
</dbReference>
<name>A0A4R0MV15_9SPHI</name>
<proteinExistence type="predicted"/>
<reference evidence="4 5" key="1">
    <citation type="submission" date="2019-02" db="EMBL/GenBank/DDBJ databases">
        <title>Pedobacter sp. RP-3-8 sp. nov., isolated from Arctic soil.</title>
        <authorList>
            <person name="Dahal R.H."/>
        </authorList>
    </citation>
    <scope>NUCLEOTIDE SEQUENCE [LARGE SCALE GENOMIC DNA]</scope>
    <source>
        <strain evidence="4 5">RP-3-8</strain>
    </source>
</reference>
<dbReference type="InterPro" id="IPR032508">
    <property type="entry name" value="FecR_C"/>
</dbReference>
<evidence type="ECO:0000256" key="1">
    <source>
        <dbReference type="SAM" id="Phobius"/>
    </source>
</evidence>
<feature type="transmembrane region" description="Helical" evidence="1">
    <location>
        <begin position="87"/>
        <end position="107"/>
    </location>
</feature>